<evidence type="ECO:0000313" key="1">
    <source>
        <dbReference type="EMBL" id="RZC23201.1"/>
    </source>
</evidence>
<gene>
    <name evidence="1" type="ORF">D0Y65_002852</name>
</gene>
<accession>A0A445LJ08</accession>
<evidence type="ECO:0000313" key="2">
    <source>
        <dbReference type="Proteomes" id="UP000289340"/>
    </source>
</evidence>
<name>A0A445LJ08_GLYSO</name>
<dbReference type="AlphaFoldDB" id="A0A445LJ08"/>
<protein>
    <submittedName>
        <fullName evidence="1">Uncharacterized protein</fullName>
    </submittedName>
</protein>
<dbReference type="Proteomes" id="UP000289340">
    <property type="component" value="Chromosome 2"/>
</dbReference>
<sequence>MFIKKRSWITHKRICLNMFSVNVGFLDYTVDHTHSTVGTKTFSLQFGRQIRERSIYANSFLYLHVRPSCFRFKIFVHINTMLPPVGGGFGVPAVARHGGGEANRGAGDEGRRESFQFHAIILRCGWVETGSPILKESKRKWFDGNRVEFGVLR</sequence>
<dbReference type="EMBL" id="QZWG01000002">
    <property type="protein sequence ID" value="RZC23201.1"/>
    <property type="molecule type" value="Genomic_DNA"/>
</dbReference>
<reference evidence="1 2" key="1">
    <citation type="submission" date="2018-09" db="EMBL/GenBank/DDBJ databases">
        <title>A high-quality reference genome of wild soybean provides a powerful tool to mine soybean genomes.</title>
        <authorList>
            <person name="Xie M."/>
            <person name="Chung C.Y.L."/>
            <person name="Li M.-W."/>
            <person name="Wong F.-L."/>
            <person name="Chan T.-F."/>
            <person name="Lam H.-M."/>
        </authorList>
    </citation>
    <scope>NUCLEOTIDE SEQUENCE [LARGE SCALE GENOMIC DNA]</scope>
    <source>
        <strain evidence="2">cv. W05</strain>
        <tissue evidence="1">Hypocotyl of etiolated seedlings</tissue>
    </source>
</reference>
<proteinExistence type="predicted"/>
<comment type="caution">
    <text evidence="1">The sequence shown here is derived from an EMBL/GenBank/DDBJ whole genome shotgun (WGS) entry which is preliminary data.</text>
</comment>
<keyword evidence="2" id="KW-1185">Reference proteome</keyword>
<organism evidence="1 2">
    <name type="scientific">Glycine soja</name>
    <name type="common">Wild soybean</name>
    <dbReference type="NCBI Taxonomy" id="3848"/>
    <lineage>
        <taxon>Eukaryota</taxon>
        <taxon>Viridiplantae</taxon>
        <taxon>Streptophyta</taxon>
        <taxon>Embryophyta</taxon>
        <taxon>Tracheophyta</taxon>
        <taxon>Spermatophyta</taxon>
        <taxon>Magnoliopsida</taxon>
        <taxon>eudicotyledons</taxon>
        <taxon>Gunneridae</taxon>
        <taxon>Pentapetalae</taxon>
        <taxon>rosids</taxon>
        <taxon>fabids</taxon>
        <taxon>Fabales</taxon>
        <taxon>Fabaceae</taxon>
        <taxon>Papilionoideae</taxon>
        <taxon>50 kb inversion clade</taxon>
        <taxon>NPAAA clade</taxon>
        <taxon>indigoferoid/millettioid clade</taxon>
        <taxon>Phaseoleae</taxon>
        <taxon>Glycine</taxon>
        <taxon>Glycine subgen. Soja</taxon>
    </lineage>
</organism>